<gene>
    <name evidence="12" type="primary">hemW</name>
    <name evidence="12" type="ORF">NYG85_07045</name>
</gene>
<dbReference type="InterPro" id="IPR058240">
    <property type="entry name" value="rSAM_sf"/>
</dbReference>
<comment type="cofactor">
    <cofactor evidence="1">
        <name>[4Fe-4S] cluster</name>
        <dbReference type="ChEBI" id="CHEBI:49883"/>
    </cofactor>
</comment>
<sequence length="350" mass="39612">MLLYIHIPFCESKCPYCNFGSVVGEKSLANDYFNALCDDLNHQIKALKNPKFSSVFIGGGTPSVIDFNFYTKLFEIFKPFLQEDCEITAEANPNSASLAWLLGMRNLGVNRISFGAQSFFADKLEMLGRTHGANDVKIAVQNAKIAGFNDINVDLIYSTRLDNKKRLEKEILSIKELGVTHISAYSLTLEENTPFAKKDEYKKDSAYFAKFLISEIEKSGFKQYEISNFGKICKHNLGYWQGDEYIGVGAYSVGFYDKKRHYAAKNLKDYIKNPTLKEVENLSDRDLMLEHIFLGARSIAGIDKNRLDESALKNAEFLAKSKKISQKNGKFYVKNFLLADEIALFISNDS</sequence>
<dbReference type="InterPro" id="IPR034505">
    <property type="entry name" value="Coproporphyrinogen-III_oxidase"/>
</dbReference>
<evidence type="ECO:0000256" key="2">
    <source>
        <dbReference type="ARBA" id="ARBA00006100"/>
    </source>
</evidence>
<evidence type="ECO:0000256" key="7">
    <source>
        <dbReference type="ARBA" id="ARBA00023004"/>
    </source>
</evidence>
<dbReference type="RefSeq" id="WP_284937775.1">
    <property type="nucleotide sequence ID" value="NZ_JANURM010000008.1"/>
</dbReference>
<comment type="similarity">
    <text evidence="2">Belongs to the anaerobic coproporphyrinogen-III oxidase family. HemW subfamily.</text>
</comment>
<comment type="caution">
    <text evidence="12">The sequence shown here is derived from an EMBL/GenBank/DDBJ whole genome shotgun (WGS) entry which is preliminary data.</text>
</comment>
<dbReference type="SFLD" id="SFLDS00029">
    <property type="entry name" value="Radical_SAM"/>
    <property type="match status" value="1"/>
</dbReference>
<dbReference type="Gene3D" id="3.20.20.70">
    <property type="entry name" value="Aldolase class I"/>
    <property type="match status" value="1"/>
</dbReference>
<evidence type="ECO:0000256" key="3">
    <source>
        <dbReference type="ARBA" id="ARBA00017228"/>
    </source>
</evidence>
<keyword evidence="10" id="KW-0963">Cytoplasm</keyword>
<evidence type="ECO:0000256" key="1">
    <source>
        <dbReference type="ARBA" id="ARBA00001966"/>
    </source>
</evidence>
<dbReference type="PANTHER" id="PTHR13932">
    <property type="entry name" value="COPROPORPHYRINIGEN III OXIDASE"/>
    <property type="match status" value="1"/>
</dbReference>
<dbReference type="SFLD" id="SFLDF00562">
    <property type="entry name" value="HemN-like__clustered_with_heat"/>
    <property type="match status" value="1"/>
</dbReference>
<protein>
    <recommendedName>
        <fullName evidence="3 10">Heme chaperone HemW</fullName>
    </recommendedName>
</protein>
<keyword evidence="6 10" id="KW-0479">Metal-binding</keyword>
<keyword evidence="8 10" id="KW-0411">Iron-sulfur</keyword>
<keyword evidence="9 10" id="KW-0143">Chaperone</keyword>
<dbReference type="SUPFAM" id="SSF102114">
    <property type="entry name" value="Radical SAM enzymes"/>
    <property type="match status" value="1"/>
</dbReference>
<dbReference type="NCBIfam" id="TIGR00539">
    <property type="entry name" value="hemN_rel"/>
    <property type="match status" value="1"/>
</dbReference>
<dbReference type="EMBL" id="JANURM010000008">
    <property type="protein sequence ID" value="MDL0089117.1"/>
    <property type="molecule type" value="Genomic_DNA"/>
</dbReference>
<dbReference type="InterPro" id="IPR013785">
    <property type="entry name" value="Aldolase_TIM"/>
</dbReference>
<reference evidence="12" key="1">
    <citation type="submission" date="2022-08" db="EMBL/GenBank/DDBJ databases">
        <authorList>
            <person name="Wang H."/>
        </authorList>
    </citation>
    <scope>NUCLEOTIDE SEQUENCE</scope>
    <source>
        <strain evidence="12">PS10</strain>
    </source>
</reference>
<dbReference type="Pfam" id="PF04055">
    <property type="entry name" value="Radical_SAM"/>
    <property type="match status" value="1"/>
</dbReference>
<evidence type="ECO:0000256" key="4">
    <source>
        <dbReference type="ARBA" id="ARBA00022617"/>
    </source>
</evidence>
<dbReference type="PANTHER" id="PTHR13932:SF5">
    <property type="entry name" value="RADICAL S-ADENOSYL METHIONINE DOMAIN-CONTAINING PROTEIN 1, MITOCHONDRIAL"/>
    <property type="match status" value="1"/>
</dbReference>
<evidence type="ECO:0000256" key="6">
    <source>
        <dbReference type="ARBA" id="ARBA00022723"/>
    </source>
</evidence>
<evidence type="ECO:0000259" key="11">
    <source>
        <dbReference type="PROSITE" id="PS51918"/>
    </source>
</evidence>
<keyword evidence="13" id="KW-1185">Reference proteome</keyword>
<accession>A0ABT7HQY0</accession>
<feature type="domain" description="Radical SAM core" evidence="11">
    <location>
        <begin position="1"/>
        <end position="225"/>
    </location>
</feature>
<reference evidence="12" key="2">
    <citation type="journal article" date="2023" name="Microorganisms">
        <title>Isolation and Genomic Characteristics of Cat-Borne Campylobacter felis sp. nov. and Sheep-Borne Campylobacter ovis sp. nov.</title>
        <authorList>
            <person name="Wang H."/>
            <person name="Li Y."/>
            <person name="Gu Y."/>
            <person name="Zhou G."/>
            <person name="Chen X."/>
            <person name="Zhang X."/>
            <person name="Shao Z."/>
            <person name="Zhang J."/>
            <person name="Zhang M."/>
        </authorList>
    </citation>
    <scope>NUCLEOTIDE SEQUENCE</scope>
    <source>
        <strain evidence="12">PS10</strain>
    </source>
</reference>
<dbReference type="InterPro" id="IPR006638">
    <property type="entry name" value="Elp3/MiaA/NifB-like_rSAM"/>
</dbReference>
<proteinExistence type="inferred from homology"/>
<name>A0ABT7HQY0_9BACT</name>
<evidence type="ECO:0000313" key="12">
    <source>
        <dbReference type="EMBL" id="MDL0089117.1"/>
    </source>
</evidence>
<organism evidence="12 13">
    <name type="scientific">Campylobacter gastrosuis</name>
    <dbReference type="NCBI Taxonomy" id="2974576"/>
    <lineage>
        <taxon>Bacteria</taxon>
        <taxon>Pseudomonadati</taxon>
        <taxon>Campylobacterota</taxon>
        <taxon>Epsilonproteobacteria</taxon>
        <taxon>Campylobacterales</taxon>
        <taxon>Campylobacteraceae</taxon>
        <taxon>Campylobacter</taxon>
    </lineage>
</organism>
<evidence type="ECO:0000313" key="13">
    <source>
        <dbReference type="Proteomes" id="UP001173801"/>
    </source>
</evidence>
<dbReference type="Proteomes" id="UP001173801">
    <property type="component" value="Unassembled WGS sequence"/>
</dbReference>
<dbReference type="PROSITE" id="PS51918">
    <property type="entry name" value="RADICAL_SAM"/>
    <property type="match status" value="1"/>
</dbReference>
<comment type="subcellular location">
    <subcellularLocation>
        <location evidence="10">Cytoplasm</location>
    </subcellularLocation>
</comment>
<evidence type="ECO:0000256" key="5">
    <source>
        <dbReference type="ARBA" id="ARBA00022691"/>
    </source>
</evidence>
<dbReference type="InterPro" id="IPR004559">
    <property type="entry name" value="HemW-like"/>
</dbReference>
<keyword evidence="10" id="KW-0004">4Fe-4S</keyword>
<comment type="function">
    <text evidence="10">Probably acts as a heme chaperone, transferring heme to an unknown acceptor. Binds one molecule of heme per monomer, possibly covalently. Binds 1 [4Fe-4S] cluster. The cluster is coordinated with 3 cysteines and an exchangeable S-adenosyl-L-methionine.</text>
</comment>
<keyword evidence="7 10" id="KW-0408">Iron</keyword>
<keyword evidence="5 10" id="KW-0949">S-adenosyl-L-methionine</keyword>
<evidence type="ECO:0000256" key="8">
    <source>
        <dbReference type="ARBA" id="ARBA00023014"/>
    </source>
</evidence>
<keyword evidence="4 10" id="KW-0349">Heme</keyword>
<dbReference type="SMART" id="SM00729">
    <property type="entry name" value="Elp3"/>
    <property type="match status" value="1"/>
</dbReference>
<dbReference type="SFLD" id="SFLDG01065">
    <property type="entry name" value="anaerobic_coproporphyrinogen-I"/>
    <property type="match status" value="1"/>
</dbReference>
<evidence type="ECO:0000256" key="9">
    <source>
        <dbReference type="ARBA" id="ARBA00023186"/>
    </source>
</evidence>
<evidence type="ECO:0000256" key="10">
    <source>
        <dbReference type="RuleBase" id="RU364116"/>
    </source>
</evidence>
<dbReference type="InterPro" id="IPR007197">
    <property type="entry name" value="rSAM"/>
</dbReference>